<feature type="domain" description="GGDEF" evidence="4">
    <location>
        <begin position="322"/>
        <end position="455"/>
    </location>
</feature>
<dbReference type="PROSITE" id="PS50112">
    <property type="entry name" value="PAS"/>
    <property type="match status" value="1"/>
</dbReference>
<dbReference type="InterPro" id="IPR013656">
    <property type="entry name" value="PAS_4"/>
</dbReference>
<dbReference type="InterPro" id="IPR003018">
    <property type="entry name" value="GAF"/>
</dbReference>
<dbReference type="Proteomes" id="UP000680116">
    <property type="component" value="Chromosome"/>
</dbReference>
<evidence type="ECO:0000259" key="3">
    <source>
        <dbReference type="PROSITE" id="PS50883"/>
    </source>
</evidence>
<name>A0ABM8UDB5_9GAMM</name>
<dbReference type="CDD" id="cd01949">
    <property type="entry name" value="GGDEF"/>
    <property type="match status" value="1"/>
</dbReference>
<dbReference type="InterPro" id="IPR029787">
    <property type="entry name" value="Nucleotide_cyclase"/>
</dbReference>
<dbReference type="Gene3D" id="3.20.20.450">
    <property type="entry name" value="EAL domain"/>
    <property type="match status" value="1"/>
</dbReference>
<dbReference type="Pfam" id="PF00990">
    <property type="entry name" value="GGDEF"/>
    <property type="match status" value="1"/>
</dbReference>
<evidence type="ECO:0000259" key="2">
    <source>
        <dbReference type="PROSITE" id="PS50112"/>
    </source>
</evidence>
<dbReference type="InterPro" id="IPR035919">
    <property type="entry name" value="EAL_sf"/>
</dbReference>
<dbReference type="InterPro" id="IPR052155">
    <property type="entry name" value="Biofilm_reg_signaling"/>
</dbReference>
<accession>A0ABM8UDB5</accession>
<feature type="domain" description="EAL" evidence="3">
    <location>
        <begin position="464"/>
        <end position="718"/>
    </location>
</feature>
<dbReference type="CDD" id="cd00130">
    <property type="entry name" value="PAS"/>
    <property type="match status" value="1"/>
</dbReference>
<dbReference type="InterPro" id="IPR000014">
    <property type="entry name" value="PAS"/>
</dbReference>
<dbReference type="SUPFAM" id="SSF55073">
    <property type="entry name" value="Nucleotide cyclase"/>
    <property type="match status" value="1"/>
</dbReference>
<sequence>MAQPLTPGKRFAEHAGAPWSRIGDDLPHDPGLGGEEFVDLLSLAASLFDAPIATLAIGLGAEARLVARRGIDAADADTSLLLREAGPSVRVVNDTHADPLHQEDPLVTGPAGIRFVLTLPVNGADGHGLGVLAVADTVARDRLPPASEPLLGQLARLAARLLERHQLQRRNRIAAQIMQADFSAVVVIDASGGVVFVNHAAETLFGGRARGMRGMPVEMLFPPHLQADPDLAHAWLHGRAQDTVERMNLHIQTSGQLHTVEAARCAWQLTRGEGVALVLRDITEHLRQRDQLLRVALYDPLTGLPNRTALLDMLAAELSAGSDVGLALVGLDNFKAVNDTLGHGTGDAVLQATAERLQAALPEGAMLARFGGDEFAVLCPGADAAELDTRLAGVLLQISEPGEFDGHAVHLDASIGIAIAQADEACGPSELIARADLALYKAKAAGGRRCCWFDAGMRQEINNRRMLDLELRRAHAQGEFEVHYQPQIDLDTGRTFGAEALLRWRHPERGLLLPVDFIDALAASPVAADVGRWIIRQACHDATRWPRIDGEQLAISINLFPVQVNNGQLQREVDQALEDSGLPAERLELEITEIIALDPGDAAAQSLAGLRKRGVRLSFDDFGTGYASLSLLQRLPVDRVKIDRSFVRDMLANLSDAAIIKSILLISSNLELQVTAEGVENHAQADLLRGLGCHGAQGFLYAPALAADAFGDWLEARVAGDAAKPTGAGRE</sequence>
<dbReference type="InterPro" id="IPR001633">
    <property type="entry name" value="EAL_dom"/>
</dbReference>
<dbReference type="PANTHER" id="PTHR44757:SF2">
    <property type="entry name" value="BIOFILM ARCHITECTURE MAINTENANCE PROTEIN MBAA"/>
    <property type="match status" value="1"/>
</dbReference>
<evidence type="ECO:0000256" key="1">
    <source>
        <dbReference type="SAM" id="MobiDB-lite"/>
    </source>
</evidence>
<dbReference type="EMBL" id="OU015430">
    <property type="protein sequence ID" value="CAG4970003.1"/>
    <property type="molecule type" value="Genomic_DNA"/>
</dbReference>
<dbReference type="Pfam" id="PF00563">
    <property type="entry name" value="EAL"/>
    <property type="match status" value="1"/>
</dbReference>
<dbReference type="CDD" id="cd01948">
    <property type="entry name" value="EAL"/>
    <property type="match status" value="1"/>
</dbReference>
<dbReference type="PANTHER" id="PTHR44757">
    <property type="entry name" value="DIGUANYLATE CYCLASE DGCP"/>
    <property type="match status" value="1"/>
</dbReference>
<dbReference type="PROSITE" id="PS50887">
    <property type="entry name" value="GGDEF"/>
    <property type="match status" value="1"/>
</dbReference>
<evidence type="ECO:0000259" key="4">
    <source>
        <dbReference type="PROSITE" id="PS50887"/>
    </source>
</evidence>
<organism evidence="5 6">
    <name type="scientific">Novilysobacter luteus</name>
    <dbReference type="NCBI Taxonomy" id="2822368"/>
    <lineage>
        <taxon>Bacteria</taxon>
        <taxon>Pseudomonadati</taxon>
        <taxon>Pseudomonadota</taxon>
        <taxon>Gammaproteobacteria</taxon>
        <taxon>Lysobacterales</taxon>
        <taxon>Lysobacteraceae</taxon>
        <taxon>Novilysobacter</taxon>
    </lineage>
</organism>
<dbReference type="PROSITE" id="PS50883">
    <property type="entry name" value="EAL"/>
    <property type="match status" value="1"/>
</dbReference>
<dbReference type="SUPFAM" id="SSF55785">
    <property type="entry name" value="PYP-like sensor domain (PAS domain)"/>
    <property type="match status" value="1"/>
</dbReference>
<evidence type="ECO:0008006" key="7">
    <source>
        <dbReference type="Google" id="ProtNLM"/>
    </source>
</evidence>
<dbReference type="RefSeq" id="WP_215219620.1">
    <property type="nucleotide sequence ID" value="NZ_OU015430.1"/>
</dbReference>
<dbReference type="SMART" id="SM00065">
    <property type="entry name" value="GAF"/>
    <property type="match status" value="1"/>
</dbReference>
<gene>
    <name evidence="5" type="ORF">LYB30171_00641</name>
</gene>
<dbReference type="Gene3D" id="3.30.70.270">
    <property type="match status" value="1"/>
</dbReference>
<reference evidence="5 6" key="1">
    <citation type="submission" date="2021-04" db="EMBL/GenBank/DDBJ databases">
        <authorList>
            <person name="Rodrigo-Torres L."/>
            <person name="Arahal R. D."/>
            <person name="Lucena T."/>
        </authorList>
    </citation>
    <scope>NUCLEOTIDE SEQUENCE [LARGE SCALE GENOMIC DNA]</scope>
    <source>
        <strain evidence="5 6">CECT 30171</strain>
    </source>
</reference>
<keyword evidence="6" id="KW-1185">Reference proteome</keyword>
<dbReference type="SUPFAM" id="SSF55781">
    <property type="entry name" value="GAF domain-like"/>
    <property type="match status" value="1"/>
</dbReference>
<dbReference type="InterPro" id="IPR043128">
    <property type="entry name" value="Rev_trsase/Diguanyl_cyclase"/>
</dbReference>
<dbReference type="InterPro" id="IPR029016">
    <property type="entry name" value="GAF-like_dom_sf"/>
</dbReference>
<dbReference type="NCBIfam" id="TIGR00229">
    <property type="entry name" value="sensory_box"/>
    <property type="match status" value="1"/>
</dbReference>
<evidence type="ECO:0000313" key="6">
    <source>
        <dbReference type="Proteomes" id="UP000680116"/>
    </source>
</evidence>
<evidence type="ECO:0000313" key="5">
    <source>
        <dbReference type="EMBL" id="CAG4970003.1"/>
    </source>
</evidence>
<protein>
    <recommendedName>
        <fullName evidence="7">EAL domain-containing protein</fullName>
    </recommendedName>
</protein>
<dbReference type="InterPro" id="IPR000160">
    <property type="entry name" value="GGDEF_dom"/>
</dbReference>
<proteinExistence type="predicted"/>
<dbReference type="SMART" id="SM00267">
    <property type="entry name" value="GGDEF"/>
    <property type="match status" value="1"/>
</dbReference>
<dbReference type="SUPFAM" id="SSF141868">
    <property type="entry name" value="EAL domain-like"/>
    <property type="match status" value="1"/>
</dbReference>
<dbReference type="Gene3D" id="3.30.450.20">
    <property type="entry name" value="PAS domain"/>
    <property type="match status" value="1"/>
</dbReference>
<dbReference type="InterPro" id="IPR035965">
    <property type="entry name" value="PAS-like_dom_sf"/>
</dbReference>
<dbReference type="Gene3D" id="3.30.450.40">
    <property type="match status" value="1"/>
</dbReference>
<dbReference type="NCBIfam" id="TIGR00254">
    <property type="entry name" value="GGDEF"/>
    <property type="match status" value="1"/>
</dbReference>
<dbReference type="SMART" id="SM00052">
    <property type="entry name" value="EAL"/>
    <property type="match status" value="1"/>
</dbReference>
<feature type="domain" description="PAS" evidence="2">
    <location>
        <begin position="170"/>
        <end position="206"/>
    </location>
</feature>
<feature type="region of interest" description="Disordered" evidence="1">
    <location>
        <begin position="1"/>
        <end position="22"/>
    </location>
</feature>
<dbReference type="SMART" id="SM00091">
    <property type="entry name" value="PAS"/>
    <property type="match status" value="1"/>
</dbReference>
<dbReference type="Pfam" id="PF08448">
    <property type="entry name" value="PAS_4"/>
    <property type="match status" value="1"/>
</dbReference>